<evidence type="ECO:0000256" key="1">
    <source>
        <dbReference type="SAM" id="Phobius"/>
    </source>
</evidence>
<keyword evidence="1" id="KW-1133">Transmembrane helix</keyword>
<proteinExistence type="predicted"/>
<accession>A0ABS9D4X8</accession>
<feature type="transmembrane region" description="Helical" evidence="1">
    <location>
        <begin position="118"/>
        <end position="138"/>
    </location>
</feature>
<evidence type="ECO:0000313" key="3">
    <source>
        <dbReference type="EMBL" id="MCF2946854.1"/>
    </source>
</evidence>
<protein>
    <submittedName>
        <fullName evidence="3">FHA domain-containing protein</fullName>
    </submittedName>
</protein>
<sequence>MAIVLELLSRKNIPLKHFKFEQDYVCVGRDFNNDLRLDDPYICPSHMLVAIDPESGQLMVNDCQSTNGIKVNGKYVKQANLVSNDIIKIGRTRIRIIDTKVPLPIAMPLSELEENLSWLNKLSLAFSLVFACLAYLLFSQYLNSVEEFKLINALPSELGQLGMMLIWPLGIATLAKVVKKESHLINQINLTLLTSLLIFALNLLQKVIIFNIQPDGWFSWLELLVFAVIVISFIWLSLFIAFHQPDKRRNYITAAISILVLAPILTLGFLKDDEFNSRPKYNPILLAPIYNITGTIGSEDFVDKSQKLFDRVDNLKNN</sequence>
<feature type="transmembrane region" description="Helical" evidence="1">
    <location>
        <begin position="251"/>
        <end position="270"/>
    </location>
</feature>
<evidence type="ECO:0000313" key="4">
    <source>
        <dbReference type="Proteomes" id="UP001521137"/>
    </source>
</evidence>
<comment type="caution">
    <text evidence="3">The sequence shown here is derived from an EMBL/GenBank/DDBJ whole genome shotgun (WGS) entry which is preliminary data.</text>
</comment>
<dbReference type="EMBL" id="JAKGAS010000001">
    <property type="protein sequence ID" value="MCF2946854.1"/>
    <property type="molecule type" value="Genomic_DNA"/>
</dbReference>
<dbReference type="Proteomes" id="UP001521137">
    <property type="component" value="Unassembled WGS sequence"/>
</dbReference>
<keyword evidence="1" id="KW-0812">Transmembrane</keyword>
<dbReference type="InterPro" id="IPR000253">
    <property type="entry name" value="FHA_dom"/>
</dbReference>
<gene>
    <name evidence="3" type="ORF">L0668_01955</name>
</gene>
<name>A0ABS9D4X8_9ALTE</name>
<organism evidence="3 4">
    <name type="scientific">Paraglaciecola algarum</name>
    <dbReference type="NCBI Taxonomy" id="3050085"/>
    <lineage>
        <taxon>Bacteria</taxon>
        <taxon>Pseudomonadati</taxon>
        <taxon>Pseudomonadota</taxon>
        <taxon>Gammaproteobacteria</taxon>
        <taxon>Alteromonadales</taxon>
        <taxon>Alteromonadaceae</taxon>
        <taxon>Paraglaciecola</taxon>
    </lineage>
</organism>
<feature type="transmembrane region" description="Helical" evidence="1">
    <location>
        <begin position="190"/>
        <end position="212"/>
    </location>
</feature>
<dbReference type="SUPFAM" id="SSF49879">
    <property type="entry name" value="SMAD/FHA domain"/>
    <property type="match status" value="1"/>
</dbReference>
<dbReference type="Pfam" id="PF00498">
    <property type="entry name" value="FHA"/>
    <property type="match status" value="1"/>
</dbReference>
<feature type="domain" description="FHA" evidence="2">
    <location>
        <begin position="25"/>
        <end position="76"/>
    </location>
</feature>
<evidence type="ECO:0000259" key="2">
    <source>
        <dbReference type="PROSITE" id="PS50006"/>
    </source>
</evidence>
<keyword evidence="4" id="KW-1185">Reference proteome</keyword>
<feature type="transmembrane region" description="Helical" evidence="1">
    <location>
        <begin position="158"/>
        <end position="178"/>
    </location>
</feature>
<dbReference type="Gene3D" id="2.60.200.20">
    <property type="match status" value="1"/>
</dbReference>
<dbReference type="InterPro" id="IPR008984">
    <property type="entry name" value="SMAD_FHA_dom_sf"/>
</dbReference>
<dbReference type="PROSITE" id="PS50006">
    <property type="entry name" value="FHA_DOMAIN"/>
    <property type="match status" value="1"/>
</dbReference>
<feature type="transmembrane region" description="Helical" evidence="1">
    <location>
        <begin position="218"/>
        <end position="239"/>
    </location>
</feature>
<dbReference type="RefSeq" id="WP_235310373.1">
    <property type="nucleotide sequence ID" value="NZ_JAKGAS010000001.1"/>
</dbReference>
<keyword evidence="1" id="KW-0472">Membrane</keyword>
<reference evidence="3 4" key="1">
    <citation type="submission" date="2022-01" db="EMBL/GenBank/DDBJ databases">
        <title>Paraglaciecola sp. G1-23.</title>
        <authorList>
            <person name="Jin M.S."/>
            <person name="Han D.M."/>
            <person name="Kim H.M."/>
            <person name="Jeon C.O."/>
        </authorList>
    </citation>
    <scope>NUCLEOTIDE SEQUENCE [LARGE SCALE GENOMIC DNA]</scope>
    <source>
        <strain evidence="3 4">G1-23</strain>
    </source>
</reference>